<dbReference type="AlphaFoldDB" id="A0A4U8Z7P9"/>
<dbReference type="Proteomes" id="UP000294360">
    <property type="component" value="Plasmid 3"/>
</dbReference>
<sequence length="201" mass="22793">MMAKQYLTFKTDYRPRRAVEVDGSSVDIFALPTDEETLAALLRDLFENHWREITFGQIIEGAAYELKASSPPTHIGMFDGYLTIAFGAPHFHICIGVHKGSPHNPASPVLARHRKTSRAELYRRLDRSGAPVSWGLRLFNGEGEQQITVLLPNPFLDQDSDKLLKAPEWERLALWDSLRARWLGQSEPDPVDRSGKGFRHD</sequence>
<gene>
    <name evidence="1" type="ORF">MTUNDRAET4_0115</name>
</gene>
<proteinExistence type="predicted"/>
<organism evidence="1 2">
    <name type="scientific">Methylocella tundrae</name>
    <dbReference type="NCBI Taxonomy" id="227605"/>
    <lineage>
        <taxon>Bacteria</taxon>
        <taxon>Pseudomonadati</taxon>
        <taxon>Pseudomonadota</taxon>
        <taxon>Alphaproteobacteria</taxon>
        <taxon>Hyphomicrobiales</taxon>
        <taxon>Beijerinckiaceae</taxon>
        <taxon>Methylocella</taxon>
    </lineage>
</organism>
<dbReference type="EMBL" id="LR536452">
    <property type="protein sequence ID" value="VFU17576.1"/>
    <property type="molecule type" value="Genomic_DNA"/>
</dbReference>
<reference evidence="1 2" key="1">
    <citation type="submission" date="2019-03" db="EMBL/GenBank/DDBJ databases">
        <authorList>
            <person name="Kox A.R. M."/>
        </authorList>
    </citation>
    <scope>NUCLEOTIDE SEQUENCE [LARGE SCALE GENOMIC DNA]</scope>
    <source>
        <strain evidence="1">MTUNDRAET4 annotated genome</strain>
        <plasmid evidence="2">3</plasmid>
    </source>
</reference>
<evidence type="ECO:0000313" key="1">
    <source>
        <dbReference type="EMBL" id="VFU17576.1"/>
    </source>
</evidence>
<name>A0A4U8Z7P9_METTU</name>
<evidence type="ECO:0000313" key="2">
    <source>
        <dbReference type="Proteomes" id="UP000294360"/>
    </source>
</evidence>
<dbReference type="InterPro" id="IPR056093">
    <property type="entry name" value="DUF7676"/>
</dbReference>
<dbReference type="KEGG" id="mtun:MTUNDRAET4_0115.2"/>
<protein>
    <submittedName>
        <fullName evidence="1">Uncharacterized protein</fullName>
    </submittedName>
</protein>
<keyword evidence="1" id="KW-0614">Plasmid</keyword>
<dbReference type="Pfam" id="PF24724">
    <property type="entry name" value="DUF7676"/>
    <property type="match status" value="1"/>
</dbReference>
<geneLocation type="plasmid" evidence="1 2">
    <name>3</name>
</geneLocation>
<accession>A0A4U8Z7P9</accession>